<organism evidence="2">
    <name type="scientific">Sesamum latifolium</name>
    <dbReference type="NCBI Taxonomy" id="2727402"/>
    <lineage>
        <taxon>Eukaryota</taxon>
        <taxon>Viridiplantae</taxon>
        <taxon>Streptophyta</taxon>
        <taxon>Embryophyta</taxon>
        <taxon>Tracheophyta</taxon>
        <taxon>Spermatophyta</taxon>
        <taxon>Magnoliopsida</taxon>
        <taxon>eudicotyledons</taxon>
        <taxon>Gunneridae</taxon>
        <taxon>Pentapetalae</taxon>
        <taxon>asterids</taxon>
        <taxon>lamiids</taxon>
        <taxon>Lamiales</taxon>
        <taxon>Pedaliaceae</taxon>
        <taxon>Sesamum</taxon>
    </lineage>
</organism>
<comment type="caution">
    <text evidence="2">The sequence shown here is derived from an EMBL/GenBank/DDBJ whole genome shotgun (WGS) entry which is preliminary data.</text>
</comment>
<reference evidence="2" key="2">
    <citation type="journal article" date="2024" name="Plant">
        <title>Genomic evolution and insights into agronomic trait innovations of Sesamum species.</title>
        <authorList>
            <person name="Miao H."/>
            <person name="Wang L."/>
            <person name="Qu L."/>
            <person name="Liu H."/>
            <person name="Sun Y."/>
            <person name="Le M."/>
            <person name="Wang Q."/>
            <person name="Wei S."/>
            <person name="Zheng Y."/>
            <person name="Lin W."/>
            <person name="Duan Y."/>
            <person name="Cao H."/>
            <person name="Xiong S."/>
            <person name="Wang X."/>
            <person name="Wei L."/>
            <person name="Li C."/>
            <person name="Ma Q."/>
            <person name="Ju M."/>
            <person name="Zhao R."/>
            <person name="Li G."/>
            <person name="Mu C."/>
            <person name="Tian Q."/>
            <person name="Mei H."/>
            <person name="Zhang T."/>
            <person name="Gao T."/>
            <person name="Zhang H."/>
        </authorList>
    </citation>
    <scope>NUCLEOTIDE SEQUENCE</scope>
    <source>
        <strain evidence="2">KEN1</strain>
    </source>
</reference>
<sequence length="113" mass="12622">MITWPFFADQFFNEKFLVNVINTGIGVGVKEPVYFGQEEEAGVQVKSDEIKRVIGKLMDGGEEGNEKRKRAKELGEMAKRVVEEGGSSYLNMTLFIEDVMAKQANSGGLEQEK</sequence>
<dbReference type="EMBL" id="JACGWN010000010">
    <property type="protein sequence ID" value="KAL0426447.1"/>
    <property type="molecule type" value="Genomic_DNA"/>
</dbReference>
<dbReference type="PANTHER" id="PTHR48047">
    <property type="entry name" value="GLYCOSYLTRANSFERASE"/>
    <property type="match status" value="1"/>
</dbReference>
<dbReference type="SUPFAM" id="SSF53756">
    <property type="entry name" value="UDP-Glycosyltransferase/glycogen phosphorylase"/>
    <property type="match status" value="1"/>
</dbReference>
<protein>
    <submittedName>
        <fullName evidence="2">UDP-glycosyltransferase 73C4</fullName>
    </submittedName>
</protein>
<dbReference type="PANTHER" id="PTHR48047:SF229">
    <property type="entry name" value="UDP-GLYCOSYLTRANSFERASE 73C3-RELATED"/>
    <property type="match status" value="1"/>
</dbReference>
<comment type="similarity">
    <text evidence="1">Belongs to the UDP-glycosyltransferase family.</text>
</comment>
<accession>A0AAW2VAW8</accession>
<name>A0AAW2VAW8_9LAMI</name>
<dbReference type="GO" id="GO:0035251">
    <property type="term" value="F:UDP-glucosyltransferase activity"/>
    <property type="evidence" value="ECO:0007669"/>
    <property type="project" value="TreeGrafter"/>
</dbReference>
<proteinExistence type="inferred from homology"/>
<evidence type="ECO:0000313" key="2">
    <source>
        <dbReference type="EMBL" id="KAL0426447.1"/>
    </source>
</evidence>
<dbReference type="Gene3D" id="3.40.50.2000">
    <property type="entry name" value="Glycogen Phosphorylase B"/>
    <property type="match status" value="2"/>
</dbReference>
<reference evidence="2" key="1">
    <citation type="submission" date="2020-06" db="EMBL/GenBank/DDBJ databases">
        <authorList>
            <person name="Li T."/>
            <person name="Hu X."/>
            <person name="Zhang T."/>
            <person name="Song X."/>
            <person name="Zhang H."/>
            <person name="Dai N."/>
            <person name="Sheng W."/>
            <person name="Hou X."/>
            <person name="Wei L."/>
        </authorList>
    </citation>
    <scope>NUCLEOTIDE SEQUENCE</scope>
    <source>
        <strain evidence="2">KEN1</strain>
        <tissue evidence="2">Leaf</tissue>
    </source>
</reference>
<evidence type="ECO:0000256" key="1">
    <source>
        <dbReference type="ARBA" id="ARBA00009995"/>
    </source>
</evidence>
<dbReference type="AlphaFoldDB" id="A0AAW2VAW8"/>
<gene>
    <name evidence="2" type="ORF">Slati_2819500</name>
</gene>